<dbReference type="RefSeq" id="WP_344788566.1">
    <property type="nucleotide sequence ID" value="NZ_BAABCA010000005.1"/>
</dbReference>
<evidence type="ECO:0000313" key="2">
    <source>
        <dbReference type="EMBL" id="GAA4237561.1"/>
    </source>
</evidence>
<keyword evidence="1" id="KW-0472">Membrane</keyword>
<dbReference type="EMBL" id="BAABCA010000005">
    <property type="protein sequence ID" value="GAA4237561.1"/>
    <property type="molecule type" value="Genomic_DNA"/>
</dbReference>
<keyword evidence="1" id="KW-0812">Transmembrane</keyword>
<accession>A0ABP8CCD8</accession>
<proteinExistence type="predicted"/>
<feature type="transmembrane region" description="Helical" evidence="1">
    <location>
        <begin position="129"/>
        <end position="148"/>
    </location>
</feature>
<evidence type="ECO:0000256" key="1">
    <source>
        <dbReference type="SAM" id="Phobius"/>
    </source>
</evidence>
<reference evidence="3" key="1">
    <citation type="journal article" date="2019" name="Int. J. Syst. Evol. Microbiol.">
        <title>The Global Catalogue of Microorganisms (GCM) 10K type strain sequencing project: providing services to taxonomists for standard genome sequencing and annotation.</title>
        <authorList>
            <consortium name="The Broad Institute Genomics Platform"/>
            <consortium name="The Broad Institute Genome Sequencing Center for Infectious Disease"/>
            <person name="Wu L."/>
            <person name="Ma J."/>
        </authorList>
    </citation>
    <scope>NUCLEOTIDE SEQUENCE [LARGE SCALE GENOMIC DNA]</scope>
    <source>
        <strain evidence="3">JCM 17630</strain>
    </source>
</reference>
<keyword evidence="3" id="KW-1185">Reference proteome</keyword>
<organism evidence="2 3">
    <name type="scientific">Postechiella marina</name>
    <dbReference type="NCBI Taxonomy" id="943941"/>
    <lineage>
        <taxon>Bacteria</taxon>
        <taxon>Pseudomonadati</taxon>
        <taxon>Bacteroidota</taxon>
        <taxon>Flavobacteriia</taxon>
        <taxon>Flavobacteriales</taxon>
        <taxon>Flavobacteriaceae</taxon>
        <taxon>Postechiella</taxon>
    </lineage>
</organism>
<name>A0ABP8CCD8_9FLAO</name>
<evidence type="ECO:0000313" key="3">
    <source>
        <dbReference type="Proteomes" id="UP001501496"/>
    </source>
</evidence>
<dbReference type="Proteomes" id="UP001501496">
    <property type="component" value="Unassembled WGS sequence"/>
</dbReference>
<keyword evidence="1" id="KW-1133">Transmembrane helix</keyword>
<gene>
    <name evidence="2" type="ORF">GCM10022291_24630</name>
</gene>
<sequence>MTEKQNIEASLEQVCNDKLFAKSTTYSRLLKYLVKKALLSEDVNENIIGTELFGIDYTKDKNNGVVRSYMYKLRKKLKEYYLDSNQEHKIVFFLKKGHYNLSFISVSDYHSIIKSRTETISISKKKLKVLVGTILFLTFLFVIINLVISKPHAIWKPFFSNSTLVVISDQFMLSETDSLGVRRGTMYKEINSNKDFIEYTNKHPNKNITLTDYTLMSKMAPYGIKLLSEWFVLNKGDYTLKLESKLTFDDVQNHNILFIGQYKTMNLSSLLFLKDSKVFTTYRDGFKYVSNNSSKAYNTKFGAGLKVEYAMVSSTSLSPGKRALYFVSNNDIGVIATVKNFTNIEWLNNFLEQIPNNAQSFNALFEVSGLQRTEVSCKLVELEVFND</sequence>
<protein>
    <recommendedName>
        <fullName evidence="4">Helix-turn-helix domain-containing protein</fullName>
    </recommendedName>
</protein>
<evidence type="ECO:0008006" key="4">
    <source>
        <dbReference type="Google" id="ProtNLM"/>
    </source>
</evidence>
<comment type="caution">
    <text evidence="2">The sequence shown here is derived from an EMBL/GenBank/DDBJ whole genome shotgun (WGS) entry which is preliminary data.</text>
</comment>